<sequence length="306" mass="34479">MTDIKLETTLPALKFDFDGLMAMANGIKEKYEKLVVREEDVKDIKKVMADLNKTKDAVNAARKEAVKKVSEPIKDFEDKIKQVVKVIADTREVLASQVKKHEEQERQDKKRDVQFLIDDLKSEHNLPDLIVKIEPSWLNKTKTLKSIKAEVEAVILAHMKAEREAAQLEQAKQDRAVVIEQRCEICEKQYGVAISPSTFVRLNDLDIPLIEVNAQIDNAFQMKAATQPARPQVQEPMPTQVATPVQQESPAIPTSPMPPVPPMAQKCICVEIHYAPNKEQAVETALRDLQKICTSVRLVNDVRTAA</sequence>
<evidence type="ECO:0000313" key="3">
    <source>
        <dbReference type="Proteomes" id="UP001317742"/>
    </source>
</evidence>
<gene>
    <name evidence="2" type="ORF">SYK_07010</name>
</gene>
<name>A0ABM8AXV8_9BACT</name>
<dbReference type="EMBL" id="AP026709">
    <property type="protein sequence ID" value="BDQ36341.1"/>
    <property type="molecule type" value="Genomic_DNA"/>
</dbReference>
<dbReference type="InterPro" id="IPR009785">
    <property type="entry name" value="Prophage_Lj928_Orf309"/>
</dbReference>
<protein>
    <recommendedName>
        <fullName evidence="4">DUF1351 domain-containing protein</fullName>
    </recommendedName>
</protein>
<evidence type="ECO:0000313" key="2">
    <source>
        <dbReference type="EMBL" id="BDQ36341.1"/>
    </source>
</evidence>
<dbReference type="RefSeq" id="WP_281762246.1">
    <property type="nucleotide sequence ID" value="NZ_AP026709.1"/>
</dbReference>
<keyword evidence="1" id="KW-0175">Coiled coil</keyword>
<dbReference type="Proteomes" id="UP001317742">
    <property type="component" value="Chromosome"/>
</dbReference>
<proteinExistence type="predicted"/>
<dbReference type="Pfam" id="PF07083">
    <property type="entry name" value="DUF1351"/>
    <property type="match status" value="1"/>
</dbReference>
<keyword evidence="3" id="KW-1185">Reference proteome</keyword>
<accession>A0ABM8AXV8</accession>
<evidence type="ECO:0008006" key="4">
    <source>
        <dbReference type="Google" id="ProtNLM"/>
    </source>
</evidence>
<reference evidence="2 3" key="1">
    <citation type="submission" date="2022-08" db="EMBL/GenBank/DDBJ databases">
        <title>Genome Sequence of the sulphate-reducing bacterium, Pseudodesulfovibrio sp. SYK.</title>
        <authorList>
            <person name="Kondo R."/>
            <person name="Kataoka T."/>
        </authorList>
    </citation>
    <scope>NUCLEOTIDE SEQUENCE [LARGE SCALE GENOMIC DNA]</scope>
    <source>
        <strain evidence="2 3">SYK</strain>
    </source>
</reference>
<feature type="coiled-coil region" evidence="1">
    <location>
        <begin position="144"/>
        <end position="181"/>
    </location>
</feature>
<organism evidence="2 3">
    <name type="scientific">Pseudodesulfovibrio nedwellii</name>
    <dbReference type="NCBI Taxonomy" id="2973072"/>
    <lineage>
        <taxon>Bacteria</taxon>
        <taxon>Pseudomonadati</taxon>
        <taxon>Thermodesulfobacteriota</taxon>
        <taxon>Desulfovibrionia</taxon>
        <taxon>Desulfovibrionales</taxon>
        <taxon>Desulfovibrionaceae</taxon>
    </lineage>
</organism>
<evidence type="ECO:0000256" key="1">
    <source>
        <dbReference type="SAM" id="Coils"/>
    </source>
</evidence>